<protein>
    <submittedName>
        <fullName evidence="1">Cell division protein ftsA</fullName>
    </submittedName>
</protein>
<name>A0A0G0JHP2_9BACT</name>
<evidence type="ECO:0000313" key="1">
    <source>
        <dbReference type="EMBL" id="KKQ36304.1"/>
    </source>
</evidence>
<gene>
    <name evidence="1" type="ORF">US54_C0073G0008</name>
</gene>
<dbReference type="EMBL" id="LBTJ01000073">
    <property type="protein sequence ID" value="KKQ36304.1"/>
    <property type="molecule type" value="Genomic_DNA"/>
</dbReference>
<reference evidence="1 2" key="1">
    <citation type="journal article" date="2015" name="Nature">
        <title>rRNA introns, odd ribosomes, and small enigmatic genomes across a large radiation of phyla.</title>
        <authorList>
            <person name="Brown C.T."/>
            <person name="Hug L.A."/>
            <person name="Thomas B.C."/>
            <person name="Sharon I."/>
            <person name="Castelle C.J."/>
            <person name="Singh A."/>
            <person name="Wilkins M.J."/>
            <person name="Williams K.H."/>
            <person name="Banfield J.F."/>
        </authorList>
    </citation>
    <scope>NUCLEOTIDE SEQUENCE [LARGE SCALE GENOMIC DNA]</scope>
</reference>
<dbReference type="SUPFAM" id="SSF53067">
    <property type="entry name" value="Actin-like ATPase domain"/>
    <property type="match status" value="1"/>
</dbReference>
<comment type="caution">
    <text evidence="1">The sequence shown here is derived from an EMBL/GenBank/DDBJ whole genome shotgun (WGS) entry which is preliminary data.</text>
</comment>
<sequence length="61" mass="6351">MAESLICGIDIGSTKVATIVGISLEDSGEIRIIGFNAAPSRGVKKGLIVDIDQATQIHSLK</sequence>
<dbReference type="STRING" id="1618481.US54_C0073G0008"/>
<dbReference type="GO" id="GO:0051301">
    <property type="term" value="P:cell division"/>
    <property type="evidence" value="ECO:0007669"/>
    <property type="project" value="UniProtKB-KW"/>
</dbReference>
<organism evidence="1 2">
    <name type="scientific">Candidatus Roizmanbacteria bacterium GW2011_GWA2_37_7</name>
    <dbReference type="NCBI Taxonomy" id="1618481"/>
    <lineage>
        <taxon>Bacteria</taxon>
        <taxon>Candidatus Roizmaniibacteriota</taxon>
    </lineage>
</organism>
<dbReference type="Gene3D" id="3.30.420.40">
    <property type="match status" value="1"/>
</dbReference>
<dbReference type="InterPro" id="IPR043129">
    <property type="entry name" value="ATPase_NBD"/>
</dbReference>
<dbReference type="AlphaFoldDB" id="A0A0G0JHP2"/>
<keyword evidence="1" id="KW-0131">Cell cycle</keyword>
<accession>A0A0G0JHP2</accession>
<dbReference type="Proteomes" id="UP000034471">
    <property type="component" value="Unassembled WGS sequence"/>
</dbReference>
<proteinExistence type="predicted"/>
<evidence type="ECO:0000313" key="2">
    <source>
        <dbReference type="Proteomes" id="UP000034471"/>
    </source>
</evidence>
<keyword evidence="1" id="KW-0132">Cell division</keyword>